<evidence type="ECO:0000256" key="1">
    <source>
        <dbReference type="SAM" id="MobiDB-lite"/>
    </source>
</evidence>
<proteinExistence type="predicted"/>
<comment type="caution">
    <text evidence="3">The sequence shown here is derived from an EMBL/GenBank/DDBJ whole genome shotgun (WGS) entry which is preliminary data.</text>
</comment>
<dbReference type="PROSITE" id="PS50086">
    <property type="entry name" value="TBC_RABGAP"/>
    <property type="match status" value="1"/>
</dbReference>
<dbReference type="Proteomes" id="UP000712281">
    <property type="component" value="Unassembled WGS sequence"/>
</dbReference>
<evidence type="ECO:0000313" key="3">
    <source>
        <dbReference type="EMBL" id="KAF2619911.1"/>
    </source>
</evidence>
<feature type="region of interest" description="Disordered" evidence="1">
    <location>
        <begin position="311"/>
        <end position="332"/>
    </location>
</feature>
<feature type="compositionally biased region" description="Basic and acidic residues" evidence="1">
    <location>
        <begin position="436"/>
        <end position="454"/>
    </location>
</feature>
<feature type="compositionally biased region" description="Polar residues" evidence="1">
    <location>
        <begin position="279"/>
        <end position="288"/>
    </location>
</feature>
<dbReference type="GO" id="GO:0005096">
    <property type="term" value="F:GTPase activator activity"/>
    <property type="evidence" value="ECO:0007669"/>
    <property type="project" value="TreeGrafter"/>
</dbReference>
<reference evidence="3" key="1">
    <citation type="submission" date="2019-12" db="EMBL/GenBank/DDBJ databases">
        <title>Genome sequencing and annotation of Brassica cretica.</title>
        <authorList>
            <person name="Studholme D.J."/>
            <person name="Sarris P.F."/>
        </authorList>
    </citation>
    <scope>NUCLEOTIDE SEQUENCE</scope>
    <source>
        <strain evidence="3">PFS-001/15</strain>
        <tissue evidence="3">Leaf</tissue>
    </source>
</reference>
<dbReference type="SUPFAM" id="SSF47923">
    <property type="entry name" value="Ypt/Rab-GAP domain of gyp1p"/>
    <property type="match status" value="2"/>
</dbReference>
<accession>A0A8S9MPZ6</accession>
<dbReference type="Gene3D" id="1.10.472.80">
    <property type="entry name" value="Ypt/Rab-GAP domain of gyp1p, domain 3"/>
    <property type="match status" value="1"/>
</dbReference>
<feature type="compositionally biased region" description="Basic and acidic residues" evidence="1">
    <location>
        <begin position="269"/>
        <end position="278"/>
    </location>
</feature>
<organism evidence="3 4">
    <name type="scientific">Brassica cretica</name>
    <name type="common">Mustard</name>
    <dbReference type="NCBI Taxonomy" id="69181"/>
    <lineage>
        <taxon>Eukaryota</taxon>
        <taxon>Viridiplantae</taxon>
        <taxon>Streptophyta</taxon>
        <taxon>Embryophyta</taxon>
        <taxon>Tracheophyta</taxon>
        <taxon>Spermatophyta</taxon>
        <taxon>Magnoliopsida</taxon>
        <taxon>eudicotyledons</taxon>
        <taxon>Gunneridae</taxon>
        <taxon>Pentapetalae</taxon>
        <taxon>rosids</taxon>
        <taxon>malvids</taxon>
        <taxon>Brassicales</taxon>
        <taxon>Brassicaceae</taxon>
        <taxon>Brassiceae</taxon>
        <taxon>Brassica</taxon>
    </lineage>
</organism>
<name>A0A8S9MPZ6_BRACR</name>
<evidence type="ECO:0000313" key="4">
    <source>
        <dbReference type="Proteomes" id="UP000712281"/>
    </source>
</evidence>
<dbReference type="Pfam" id="PF00566">
    <property type="entry name" value="RabGAP-TBC"/>
    <property type="match status" value="1"/>
</dbReference>
<gene>
    <name evidence="3" type="ORF">F2Q68_00041779</name>
</gene>
<dbReference type="AlphaFoldDB" id="A0A8S9MPZ6"/>
<dbReference type="EMBL" id="QGKW02000007">
    <property type="protein sequence ID" value="KAF2619911.1"/>
    <property type="molecule type" value="Genomic_DNA"/>
</dbReference>
<feature type="region of interest" description="Disordered" evidence="1">
    <location>
        <begin position="435"/>
        <end position="454"/>
    </location>
</feature>
<evidence type="ECO:0000259" key="2">
    <source>
        <dbReference type="PROSITE" id="PS50086"/>
    </source>
</evidence>
<dbReference type="InterPro" id="IPR035969">
    <property type="entry name" value="Rab-GAP_TBC_sf"/>
</dbReference>
<sequence length="454" mass="51094">MLCGGEGKKWTCGKAGVVSLQKVASLVRDLSQPCLSQPGIQLLLSIGKMLKPEKWRAFFDCDGKVFGFQKALKLIILGGIDPSIRAEVWEFLLGCYALSSTSEYRSQLREARRERYNDLLKQCQMMHSSVGTGSLAYVVGSKVMDMRKSYKKEVVKESTDGSTEASRANFQMEGPTGVMDQLQTLWHILQLTDKEMFSHISRIGAESLHFAFRMLLVLFRRELSFDEALRMWEMMWAADFNASVAETLENDCLEPLVIQLPRQSEAEIGDPKIDDGHRNSTTSEPTSRSSDRMSKSGPLSKSSLLYISSLLPRSGPLPKTGPMSDDNDTEMKSASSSYNFCGLTRSLWSRNERTHVSSVVSSFEKGDDPLPVFCVAAILIMNRHKIMKEARSIDDMIKIFNDKLLAIRVRRCIRTAMKLRKKYIYKNQVIKIKNHTVPDTESNHEPDSGGDSKS</sequence>
<dbReference type="InterPro" id="IPR000195">
    <property type="entry name" value="Rab-GAP-TBC_dom"/>
</dbReference>
<dbReference type="PANTHER" id="PTHR22957">
    <property type="entry name" value="TBC1 DOMAIN FAMILY MEMBER GTPASE-ACTIVATING PROTEIN"/>
    <property type="match status" value="1"/>
</dbReference>
<protein>
    <recommendedName>
        <fullName evidence="2">Rab-GAP TBC domain-containing protein</fullName>
    </recommendedName>
</protein>
<feature type="region of interest" description="Disordered" evidence="1">
    <location>
        <begin position="264"/>
        <end position="299"/>
    </location>
</feature>
<dbReference type="PANTHER" id="PTHR22957:SF456">
    <property type="entry name" value="YPT_RAB-GAP DOMAIN OF GYP1P SUPERFAMILY PROTEIN"/>
    <property type="match status" value="1"/>
</dbReference>
<feature type="domain" description="Rab-GAP TBC" evidence="2">
    <location>
        <begin position="79"/>
        <end position="239"/>
    </location>
</feature>